<name>A0A3D8Y8U1_9BACT</name>
<dbReference type="Gene3D" id="1.25.40.10">
    <property type="entry name" value="Tetratricopeptide repeat domain"/>
    <property type="match status" value="2"/>
</dbReference>
<dbReference type="EMBL" id="QNUL01000017">
    <property type="protein sequence ID" value="REA59057.1"/>
    <property type="molecule type" value="Genomic_DNA"/>
</dbReference>
<evidence type="ECO:0000313" key="3">
    <source>
        <dbReference type="Proteomes" id="UP000256373"/>
    </source>
</evidence>
<keyword evidence="1" id="KW-0802">TPR repeat</keyword>
<dbReference type="SMART" id="SM00028">
    <property type="entry name" value="TPR"/>
    <property type="match status" value="4"/>
</dbReference>
<accession>A0A3D8Y8U1</accession>
<dbReference type="AlphaFoldDB" id="A0A3D8Y8U1"/>
<reference evidence="2 3" key="1">
    <citation type="submission" date="2018-07" db="EMBL/GenBank/DDBJ databases">
        <title>Dyadobacter roseus sp. nov., isolated from rose rhizosphere soil.</title>
        <authorList>
            <person name="Chen L."/>
        </authorList>
    </citation>
    <scope>NUCLEOTIDE SEQUENCE [LARGE SCALE GENOMIC DNA]</scope>
    <source>
        <strain evidence="2 3">RS19</strain>
    </source>
</reference>
<keyword evidence="3" id="KW-1185">Reference proteome</keyword>
<feature type="repeat" description="TPR" evidence="1">
    <location>
        <begin position="68"/>
        <end position="101"/>
    </location>
</feature>
<organism evidence="2 3">
    <name type="scientific">Dyadobacter luteus</name>
    <dbReference type="NCBI Taxonomy" id="2259619"/>
    <lineage>
        <taxon>Bacteria</taxon>
        <taxon>Pseudomonadati</taxon>
        <taxon>Bacteroidota</taxon>
        <taxon>Cytophagia</taxon>
        <taxon>Cytophagales</taxon>
        <taxon>Spirosomataceae</taxon>
        <taxon>Dyadobacter</taxon>
    </lineage>
</organism>
<dbReference type="InterPro" id="IPR019734">
    <property type="entry name" value="TPR_rpt"/>
</dbReference>
<dbReference type="Proteomes" id="UP000256373">
    <property type="component" value="Unassembled WGS sequence"/>
</dbReference>
<comment type="caution">
    <text evidence="2">The sequence shown here is derived from an EMBL/GenBank/DDBJ whole genome shotgun (WGS) entry which is preliminary data.</text>
</comment>
<evidence type="ECO:0000313" key="2">
    <source>
        <dbReference type="EMBL" id="REA59057.1"/>
    </source>
</evidence>
<dbReference type="SUPFAM" id="SSF48452">
    <property type="entry name" value="TPR-like"/>
    <property type="match status" value="1"/>
</dbReference>
<evidence type="ECO:0000256" key="1">
    <source>
        <dbReference type="PROSITE-ProRule" id="PRU00339"/>
    </source>
</evidence>
<gene>
    <name evidence="2" type="ORF">DSL64_19055</name>
</gene>
<dbReference type="InterPro" id="IPR011990">
    <property type="entry name" value="TPR-like_helical_dom_sf"/>
</dbReference>
<sequence>MGRLTILFLSFLLLKVNGYSQSVADCKSKVFQDSLVQVYSEKAWKFGYNHPQWQASWDSLLAICPDIAMAYREKAIPYLKNGDYAKAFQLEDKAVELDPESWIAYRAFLHCIFTKNYERALVDFERAEKLVPKAYIMDHTYSFYKGLSCLGLEEYDKAEQALLLDIAQQHEKSANNDTHFNSFLYLGIVYYEMKEYVKAEKVLKDCLRLYEQLPEANYYLALTFKKTGNAMATQYLEKAKEYLQLGYKINEDNEFYANYPKQISLSDINNK</sequence>
<proteinExistence type="predicted"/>
<protein>
    <submittedName>
        <fullName evidence="2">Uncharacterized protein</fullName>
    </submittedName>
</protein>
<dbReference type="PROSITE" id="PS50005">
    <property type="entry name" value="TPR"/>
    <property type="match status" value="1"/>
</dbReference>